<evidence type="ECO:0000256" key="5">
    <source>
        <dbReference type="HAMAP-Rule" id="MF_00737"/>
    </source>
</evidence>
<dbReference type="PANTHER" id="PTHR11358:SF35">
    <property type="entry name" value="FORMIMIDOYLGLUTAMASE"/>
    <property type="match status" value="1"/>
</dbReference>
<dbReference type="GO" id="GO:0019556">
    <property type="term" value="P:L-histidine catabolic process to glutamate and formamide"/>
    <property type="evidence" value="ECO:0007669"/>
    <property type="project" value="UniProtKB-UniRule"/>
</dbReference>
<comment type="pathway">
    <text evidence="5">Amino-acid degradation; L-histidine degradation into L-glutamate; L-glutamate from N-formimidoyl-L-glutamate (hydrolase route): step 1/1.</text>
</comment>
<organism evidence="8 9">
    <name type="scientific">Chitinophaga arvensicola</name>
    <dbReference type="NCBI Taxonomy" id="29529"/>
    <lineage>
        <taxon>Bacteria</taxon>
        <taxon>Pseudomonadati</taxon>
        <taxon>Bacteroidota</taxon>
        <taxon>Chitinophagia</taxon>
        <taxon>Chitinophagales</taxon>
        <taxon>Chitinophagaceae</taxon>
        <taxon>Chitinophaga</taxon>
    </lineage>
</organism>
<evidence type="ECO:0000256" key="4">
    <source>
        <dbReference type="ARBA" id="ARBA00023211"/>
    </source>
</evidence>
<comment type="function">
    <text evidence="5">Catalyzes the conversion of N-formimidoyl-L-glutamate to L-glutamate and formamide.</text>
</comment>
<dbReference type="SUPFAM" id="SSF52768">
    <property type="entry name" value="Arginase/deacetylase"/>
    <property type="match status" value="1"/>
</dbReference>
<dbReference type="PROSITE" id="PS51409">
    <property type="entry name" value="ARGINASE_2"/>
    <property type="match status" value="1"/>
</dbReference>
<dbReference type="Proteomes" id="UP000199310">
    <property type="component" value="Unassembled WGS sequence"/>
</dbReference>
<feature type="binding site" evidence="5">
    <location>
        <position position="266"/>
    </location>
    <ligand>
        <name>Mn(2+)</name>
        <dbReference type="ChEBI" id="CHEBI:29035"/>
        <label>1</label>
    </ligand>
</feature>
<comment type="catalytic activity">
    <reaction evidence="5">
        <text>N-formimidoyl-L-glutamate + H2O = formamide + L-glutamate</text>
        <dbReference type="Rhea" id="RHEA:22492"/>
        <dbReference type="ChEBI" id="CHEBI:15377"/>
        <dbReference type="ChEBI" id="CHEBI:16397"/>
        <dbReference type="ChEBI" id="CHEBI:29985"/>
        <dbReference type="ChEBI" id="CHEBI:58928"/>
        <dbReference type="EC" id="3.5.3.8"/>
    </reaction>
</comment>
<evidence type="ECO:0000256" key="3">
    <source>
        <dbReference type="ARBA" id="ARBA00022808"/>
    </source>
</evidence>
<dbReference type="CDD" id="cd09988">
    <property type="entry name" value="Formimidoylglutamase"/>
    <property type="match status" value="1"/>
</dbReference>
<feature type="binding site" evidence="5">
    <location>
        <position position="266"/>
    </location>
    <ligand>
        <name>Mn(2+)</name>
        <dbReference type="ChEBI" id="CHEBI:29035"/>
        <label>2</label>
    </ligand>
</feature>
<keyword evidence="9" id="KW-1185">Reference proteome</keyword>
<feature type="binding site" evidence="5">
    <location>
        <position position="268"/>
    </location>
    <ligand>
        <name>Mn(2+)</name>
        <dbReference type="ChEBI" id="CHEBI:29035"/>
        <label>2</label>
    </ligand>
</feature>
<dbReference type="GO" id="GO:0030145">
    <property type="term" value="F:manganese ion binding"/>
    <property type="evidence" value="ECO:0007669"/>
    <property type="project" value="UniProtKB-UniRule"/>
</dbReference>
<evidence type="ECO:0000256" key="7">
    <source>
        <dbReference type="PROSITE-ProRule" id="PRU00742"/>
    </source>
</evidence>
<gene>
    <name evidence="5" type="primary">hutG</name>
    <name evidence="8" type="ORF">SAMN04488122_2091</name>
</gene>
<protein>
    <recommendedName>
        <fullName evidence="5 6">Formimidoylglutamase</fullName>
        <ecNumber evidence="5 6">3.5.3.8</ecNumber>
    </recommendedName>
    <alternativeName>
        <fullName evidence="5">Formiminoglutamase</fullName>
    </alternativeName>
    <alternativeName>
        <fullName evidence="5">Formiminoglutamate hydrolase</fullName>
    </alternativeName>
</protein>
<dbReference type="UniPathway" id="UPA00379">
    <property type="reaction ID" value="UER00552"/>
</dbReference>
<evidence type="ECO:0000313" key="8">
    <source>
        <dbReference type="EMBL" id="SEW34297.1"/>
    </source>
</evidence>
<dbReference type="PANTHER" id="PTHR11358">
    <property type="entry name" value="ARGINASE/AGMATINASE"/>
    <property type="match status" value="1"/>
</dbReference>
<evidence type="ECO:0000256" key="1">
    <source>
        <dbReference type="ARBA" id="ARBA00022723"/>
    </source>
</evidence>
<keyword evidence="4 5" id="KW-0464">Manganese</keyword>
<dbReference type="STRING" id="29529.SAMN04488122_2091"/>
<comment type="cofactor">
    <cofactor evidence="5">
        <name>Mn(2+)</name>
        <dbReference type="ChEBI" id="CHEBI:29035"/>
    </cofactor>
    <text evidence="5">Binds 2 manganese ions per subunit.</text>
</comment>
<reference evidence="9" key="1">
    <citation type="submission" date="2016-10" db="EMBL/GenBank/DDBJ databases">
        <authorList>
            <person name="Varghese N."/>
            <person name="Submissions S."/>
        </authorList>
    </citation>
    <scope>NUCLEOTIDE SEQUENCE [LARGE SCALE GENOMIC DNA]</scope>
    <source>
        <strain evidence="9">DSM 3695</strain>
    </source>
</reference>
<evidence type="ECO:0000256" key="6">
    <source>
        <dbReference type="NCBIfam" id="TIGR01227"/>
    </source>
</evidence>
<dbReference type="InterPro" id="IPR023696">
    <property type="entry name" value="Ureohydrolase_dom_sf"/>
</dbReference>
<dbReference type="AlphaFoldDB" id="A0A1I0R1U6"/>
<dbReference type="InterPro" id="IPR006035">
    <property type="entry name" value="Ureohydrolase"/>
</dbReference>
<dbReference type="GO" id="GO:0050415">
    <property type="term" value="F:formimidoylglutamase activity"/>
    <property type="evidence" value="ECO:0007669"/>
    <property type="project" value="UniProtKB-UniRule"/>
</dbReference>
<sequence>MEKRRFSTVIMITKESYQPTDISAWTGRTDGTDPDLLRWHQVVQVINLLQQPLPALTPGQKGIVLLGFASDEGVRRNKGRVGAAEGPAALRKAIANFPVHFNAQTLLLDAGNIICVNGELENAQQVLSEAVKAILTAGYLPLLLGGGHEITYGHASGIRQFAGKRPVGFINFDAHFDIRVPGEEGASSGTGFWQLAQDAKQAGVPFHYLALGIQKNGNTRQLFNIAGEEEATYVSADAFHLQDKDTLLAAIQHFLSQVEKVYLTTCLDVFSAAFAPGVSATAYNGILPGGLFLQCYRKIMESGKVAGVDIAELNPSLDIDNRTAKLAASLIFETVMAYCGEEPF</sequence>
<keyword evidence="1 5" id="KW-0479">Metal-binding</keyword>
<name>A0A1I0R1U6_9BACT</name>
<feature type="binding site" evidence="5">
    <location>
        <position position="173"/>
    </location>
    <ligand>
        <name>Mn(2+)</name>
        <dbReference type="ChEBI" id="CHEBI:29035"/>
        <label>2</label>
    </ligand>
</feature>
<dbReference type="GO" id="GO:0008783">
    <property type="term" value="F:agmatinase activity"/>
    <property type="evidence" value="ECO:0007669"/>
    <property type="project" value="TreeGrafter"/>
</dbReference>
<dbReference type="Pfam" id="PF00491">
    <property type="entry name" value="Arginase"/>
    <property type="match status" value="1"/>
</dbReference>
<comment type="similarity">
    <text evidence="5 7">Belongs to the arginase family.</text>
</comment>
<keyword evidence="3 5" id="KW-0369">Histidine metabolism</keyword>
<evidence type="ECO:0000313" key="9">
    <source>
        <dbReference type="Proteomes" id="UP000199310"/>
    </source>
</evidence>
<dbReference type="Gene3D" id="3.40.800.10">
    <property type="entry name" value="Ureohydrolase domain"/>
    <property type="match status" value="1"/>
</dbReference>
<feature type="binding site" evidence="5">
    <location>
        <position position="173"/>
    </location>
    <ligand>
        <name>Mn(2+)</name>
        <dbReference type="ChEBI" id="CHEBI:29035"/>
        <label>1</label>
    </ligand>
</feature>
<proteinExistence type="inferred from homology"/>
<dbReference type="GO" id="GO:0033389">
    <property type="term" value="P:putrescine biosynthetic process from arginine, via agmatine"/>
    <property type="evidence" value="ECO:0007669"/>
    <property type="project" value="TreeGrafter"/>
</dbReference>
<keyword evidence="2 5" id="KW-0378">Hydrolase</keyword>
<feature type="binding site" evidence="5">
    <location>
        <position position="148"/>
    </location>
    <ligand>
        <name>Mn(2+)</name>
        <dbReference type="ChEBI" id="CHEBI:29035"/>
        <label>1</label>
    </ligand>
</feature>
<accession>A0A1I0R1U6</accession>
<dbReference type="GO" id="GO:0019557">
    <property type="term" value="P:L-histidine catabolic process to glutamate and formate"/>
    <property type="evidence" value="ECO:0007669"/>
    <property type="project" value="UniProtKB-UniPathway"/>
</dbReference>
<feature type="binding site" evidence="5">
    <location>
        <position position="175"/>
    </location>
    <ligand>
        <name>Mn(2+)</name>
        <dbReference type="ChEBI" id="CHEBI:29035"/>
        <label>2</label>
    </ligand>
</feature>
<feature type="binding site" evidence="5">
    <location>
        <position position="177"/>
    </location>
    <ligand>
        <name>Mn(2+)</name>
        <dbReference type="ChEBI" id="CHEBI:29035"/>
        <label>1</label>
    </ligand>
</feature>
<dbReference type="InterPro" id="IPR005923">
    <property type="entry name" value="HutG"/>
</dbReference>
<dbReference type="NCBIfam" id="TIGR01227">
    <property type="entry name" value="hutG"/>
    <property type="match status" value="1"/>
</dbReference>
<dbReference type="EMBL" id="FOJG01000001">
    <property type="protein sequence ID" value="SEW34297.1"/>
    <property type="molecule type" value="Genomic_DNA"/>
</dbReference>
<evidence type="ECO:0000256" key="2">
    <source>
        <dbReference type="ARBA" id="ARBA00022801"/>
    </source>
</evidence>
<dbReference type="EC" id="3.5.3.8" evidence="5 6"/>
<dbReference type="HAMAP" id="MF_00737">
    <property type="entry name" value="Formimidoylglutam"/>
    <property type="match status" value="1"/>
</dbReference>